<dbReference type="Pfam" id="PF20431">
    <property type="entry name" value="E_motif"/>
    <property type="match status" value="1"/>
</dbReference>
<dbReference type="AlphaFoldDB" id="A0A834ZR87"/>
<dbReference type="InterPro" id="IPR002885">
    <property type="entry name" value="PPR_rpt"/>
</dbReference>
<dbReference type="GO" id="GO:0003723">
    <property type="term" value="F:RNA binding"/>
    <property type="evidence" value="ECO:0007669"/>
    <property type="project" value="InterPro"/>
</dbReference>
<feature type="repeat" description="PPR" evidence="2">
    <location>
        <begin position="241"/>
        <end position="271"/>
    </location>
</feature>
<dbReference type="EMBL" id="JABCRI010000002">
    <property type="protein sequence ID" value="KAF8410937.1"/>
    <property type="molecule type" value="Genomic_DNA"/>
</dbReference>
<feature type="repeat" description="PPR" evidence="2">
    <location>
        <begin position="342"/>
        <end position="376"/>
    </location>
</feature>
<evidence type="ECO:0000256" key="1">
    <source>
        <dbReference type="ARBA" id="ARBA00022737"/>
    </source>
</evidence>
<organism evidence="3 4">
    <name type="scientific">Tetracentron sinense</name>
    <name type="common">Spur-leaf</name>
    <dbReference type="NCBI Taxonomy" id="13715"/>
    <lineage>
        <taxon>Eukaryota</taxon>
        <taxon>Viridiplantae</taxon>
        <taxon>Streptophyta</taxon>
        <taxon>Embryophyta</taxon>
        <taxon>Tracheophyta</taxon>
        <taxon>Spermatophyta</taxon>
        <taxon>Magnoliopsida</taxon>
        <taxon>Trochodendrales</taxon>
        <taxon>Trochodendraceae</taxon>
        <taxon>Tetracentron</taxon>
    </lineage>
</organism>
<dbReference type="OMA" id="ERAPMDD"/>
<dbReference type="FunFam" id="1.25.40.10:FF:000470">
    <property type="entry name" value="Pentatricopeptide repeat-containing protein At5g66520"/>
    <property type="match status" value="1"/>
</dbReference>
<sequence>MTRSPPSKLLLKNPLLSLLQKCRTASQIFQIHGQLITTNIISNTFAASRLIAASVVSDALTMDYAELVFTQIEQPNSFICNTMIKGYIEVSNPHRAFNLYSWMQKKGVLMDNYTYPFVLKACGLMLGLQEGREIHGEVVKRGFELDLFVRNGLIGMYCRCGETICARTLFDDGSHQKDLVSWNSMIHGYVRGGEMGEAQMLFDEMPERDVFSWAMMIDGYGKKVGDIVHAREMFDNMPQRDLVSWNSMIDGYSNVGEMVAARRLFANMPEKNAISWSIMIDGYARDGNPKEALNLFRQMVRQGTKPDKVSAVGAISACAQLGAIDQGKWIHIYLSKNRITLDVVVQTALVDMYMKCGSLDEARKMFNNMSERNVISWNVMIVGLGVNGFGEEALELFAQMEMEETLMDDLTFIGVLTACSHAGLVIEGLQIFNRMRSDYRIEPKLEHYGCLVDLLGRAGKLDEAQNVIETMPMKPNSALWGSLLSACRTHRNITLAEVSLHRLAELKEDDSGVYVIMSNIYAEEGRWDGVLWIRKLMTDRRMMKETGRSVIEVDGGVEEFINGDGSHFPRQERDLVISSLSKMMVTAI</sequence>
<dbReference type="PANTHER" id="PTHR47926">
    <property type="entry name" value="PENTATRICOPEPTIDE REPEAT-CONTAINING PROTEIN"/>
    <property type="match status" value="1"/>
</dbReference>
<accession>A0A834ZR87</accession>
<feature type="repeat" description="PPR" evidence="2">
    <location>
        <begin position="178"/>
        <end position="212"/>
    </location>
</feature>
<evidence type="ECO:0000256" key="2">
    <source>
        <dbReference type="PROSITE-ProRule" id="PRU00708"/>
    </source>
</evidence>
<dbReference type="OrthoDB" id="185373at2759"/>
<keyword evidence="1" id="KW-0677">Repeat</keyword>
<dbReference type="Pfam" id="PF13041">
    <property type="entry name" value="PPR_2"/>
    <property type="match status" value="2"/>
</dbReference>
<dbReference type="NCBIfam" id="TIGR00756">
    <property type="entry name" value="PPR"/>
    <property type="match status" value="6"/>
</dbReference>
<dbReference type="InterPro" id="IPR046848">
    <property type="entry name" value="E_motif"/>
</dbReference>
<feature type="repeat" description="PPR" evidence="2">
    <location>
        <begin position="76"/>
        <end position="110"/>
    </location>
</feature>
<protein>
    <recommendedName>
        <fullName evidence="5">Chlororespiratory reduction 4</fullName>
    </recommendedName>
</protein>
<comment type="caution">
    <text evidence="3">The sequence shown here is derived from an EMBL/GenBank/DDBJ whole genome shotgun (WGS) entry which is preliminary data.</text>
</comment>
<dbReference type="GO" id="GO:0009451">
    <property type="term" value="P:RNA modification"/>
    <property type="evidence" value="ECO:0007669"/>
    <property type="project" value="InterPro"/>
</dbReference>
<dbReference type="InterPro" id="IPR046960">
    <property type="entry name" value="PPR_At4g14850-like_plant"/>
</dbReference>
<feature type="repeat" description="PPR" evidence="2">
    <location>
        <begin position="272"/>
        <end position="306"/>
    </location>
</feature>
<proteinExistence type="predicted"/>
<evidence type="ECO:0000313" key="3">
    <source>
        <dbReference type="EMBL" id="KAF8410937.1"/>
    </source>
</evidence>
<dbReference type="InterPro" id="IPR011990">
    <property type="entry name" value="TPR-like_helical_dom_sf"/>
</dbReference>
<dbReference type="Pfam" id="PF01535">
    <property type="entry name" value="PPR"/>
    <property type="match status" value="6"/>
</dbReference>
<dbReference type="FunFam" id="1.25.40.10:FF:000348">
    <property type="entry name" value="Pentatricopeptide repeat-containing protein chloroplastic"/>
    <property type="match status" value="1"/>
</dbReference>
<dbReference type="Proteomes" id="UP000655225">
    <property type="component" value="Unassembled WGS sequence"/>
</dbReference>
<dbReference type="PROSITE" id="PS51375">
    <property type="entry name" value="PPR"/>
    <property type="match status" value="5"/>
</dbReference>
<dbReference type="Gene3D" id="1.25.40.10">
    <property type="entry name" value="Tetratricopeptide repeat domain"/>
    <property type="match status" value="3"/>
</dbReference>
<name>A0A834ZR87_TETSI</name>
<dbReference type="FunFam" id="1.25.40.10:FF:000184">
    <property type="entry name" value="Pentatricopeptide repeat-containing protein, chloroplastic"/>
    <property type="match status" value="1"/>
</dbReference>
<evidence type="ECO:0008006" key="5">
    <source>
        <dbReference type="Google" id="ProtNLM"/>
    </source>
</evidence>
<dbReference type="PANTHER" id="PTHR47926:SF499">
    <property type="entry name" value="PENTATRICOPEPTIDE REPEAT-CONTAINING PROTEIN"/>
    <property type="match status" value="1"/>
</dbReference>
<gene>
    <name evidence="3" type="ORF">HHK36_003474</name>
</gene>
<keyword evidence="4" id="KW-1185">Reference proteome</keyword>
<reference evidence="3 4" key="1">
    <citation type="submission" date="2020-04" db="EMBL/GenBank/DDBJ databases">
        <title>Plant Genome Project.</title>
        <authorList>
            <person name="Zhang R.-G."/>
        </authorList>
    </citation>
    <scope>NUCLEOTIDE SEQUENCE [LARGE SCALE GENOMIC DNA]</scope>
    <source>
        <strain evidence="3">YNK0</strain>
        <tissue evidence="3">Leaf</tissue>
    </source>
</reference>
<evidence type="ECO:0000313" key="4">
    <source>
        <dbReference type="Proteomes" id="UP000655225"/>
    </source>
</evidence>